<dbReference type="EMBL" id="DVHA01000293">
    <property type="protein sequence ID" value="HIR61703.1"/>
    <property type="molecule type" value="Genomic_DNA"/>
</dbReference>
<evidence type="ECO:0000256" key="5">
    <source>
        <dbReference type="ARBA" id="ARBA00022741"/>
    </source>
</evidence>
<evidence type="ECO:0000313" key="11">
    <source>
        <dbReference type="Proteomes" id="UP000824241"/>
    </source>
</evidence>
<comment type="caution">
    <text evidence="10">The sequence shown here is derived from an EMBL/GenBank/DDBJ whole genome shotgun (WGS) entry which is preliminary data.</text>
</comment>
<reference evidence="10" key="1">
    <citation type="submission" date="2020-10" db="EMBL/GenBank/DDBJ databases">
        <authorList>
            <person name="Gilroy R."/>
        </authorList>
    </citation>
    <scope>NUCLEOTIDE SEQUENCE</scope>
    <source>
        <strain evidence="10">CHK189-12415</strain>
    </source>
</reference>
<dbReference type="InterPro" id="IPR003439">
    <property type="entry name" value="ABC_transporter-like_ATP-bd"/>
</dbReference>
<keyword evidence="3" id="KW-0813">Transport</keyword>
<evidence type="ECO:0000313" key="10">
    <source>
        <dbReference type="EMBL" id="HIR61703.1"/>
    </source>
</evidence>
<dbReference type="GO" id="GO:0042626">
    <property type="term" value="F:ATPase-coupled transmembrane transporter activity"/>
    <property type="evidence" value="ECO:0007669"/>
    <property type="project" value="TreeGrafter"/>
</dbReference>
<organism evidence="10 11">
    <name type="scientific">Candidatus Faecivivens stercoravium</name>
    <dbReference type="NCBI Taxonomy" id="2840803"/>
    <lineage>
        <taxon>Bacteria</taxon>
        <taxon>Bacillati</taxon>
        <taxon>Bacillota</taxon>
        <taxon>Clostridia</taxon>
        <taxon>Eubacteriales</taxon>
        <taxon>Oscillospiraceae</taxon>
        <taxon>Oscillospiraceae incertae sedis</taxon>
        <taxon>Candidatus Faecivivens</taxon>
    </lineage>
</organism>
<comment type="similarity">
    <text evidence="2">Belongs to the ABC transporter superfamily.</text>
</comment>
<keyword evidence="5" id="KW-0547">Nucleotide-binding</keyword>
<dbReference type="SUPFAM" id="SSF52540">
    <property type="entry name" value="P-loop containing nucleoside triphosphate hydrolases"/>
    <property type="match status" value="1"/>
</dbReference>
<dbReference type="InterPro" id="IPR003593">
    <property type="entry name" value="AAA+_ATPase"/>
</dbReference>
<dbReference type="GO" id="GO:0005524">
    <property type="term" value="F:ATP binding"/>
    <property type="evidence" value="ECO:0007669"/>
    <property type="project" value="UniProtKB-KW"/>
</dbReference>
<evidence type="ECO:0000256" key="6">
    <source>
        <dbReference type="ARBA" id="ARBA00022840"/>
    </source>
</evidence>
<name>A0A9D1J5M9_9FIRM</name>
<evidence type="ECO:0000256" key="3">
    <source>
        <dbReference type="ARBA" id="ARBA00022448"/>
    </source>
</evidence>
<dbReference type="SMART" id="SM00382">
    <property type="entry name" value="AAA"/>
    <property type="match status" value="1"/>
</dbReference>
<dbReference type="InterPro" id="IPR027417">
    <property type="entry name" value="P-loop_NTPase"/>
</dbReference>
<keyword evidence="8" id="KW-0472">Membrane</keyword>
<keyword evidence="7" id="KW-1278">Translocase</keyword>
<evidence type="ECO:0000259" key="9">
    <source>
        <dbReference type="PROSITE" id="PS50893"/>
    </source>
</evidence>
<dbReference type="Proteomes" id="UP000824241">
    <property type="component" value="Unassembled WGS sequence"/>
</dbReference>
<gene>
    <name evidence="10" type="ORF">IAB37_09035</name>
</gene>
<dbReference type="PANTHER" id="PTHR43553">
    <property type="entry name" value="HEAVY METAL TRANSPORTER"/>
    <property type="match status" value="1"/>
</dbReference>
<dbReference type="PROSITE" id="PS50893">
    <property type="entry name" value="ABC_TRANSPORTER_2"/>
    <property type="match status" value="1"/>
</dbReference>
<sequence>MIQFNECSFRYKGGRRNALDGITLNIGEGEFVGVTGASGAGKSTLTYAVSGLIPHHFTGDFYGSVTVNGLDTVEVKPEEIARFVGEVFQDIDSQMVSSIVEDEILFGMENFGLPHDEIGRRLEDTLSLLGIEDLRRRQISSLSGGQKQKVAIAAILALQPDVILLDEPTGELDPESSVMIFELLKALNRDYGKTVVVVEQKIMLLCSYVNRIILMEKGRVAFDGPTGAVAGKAGLFREQGINIPRVTELGENLRAMGLYNGQLPLTLEGGEKMAREVMAGAGI</sequence>
<proteinExistence type="inferred from homology"/>
<dbReference type="GO" id="GO:0043190">
    <property type="term" value="C:ATP-binding cassette (ABC) transporter complex"/>
    <property type="evidence" value="ECO:0007669"/>
    <property type="project" value="TreeGrafter"/>
</dbReference>
<evidence type="ECO:0000256" key="1">
    <source>
        <dbReference type="ARBA" id="ARBA00004202"/>
    </source>
</evidence>
<evidence type="ECO:0000256" key="8">
    <source>
        <dbReference type="ARBA" id="ARBA00023136"/>
    </source>
</evidence>
<keyword evidence="4" id="KW-1003">Cell membrane</keyword>
<dbReference type="FunFam" id="3.40.50.300:FF:000224">
    <property type="entry name" value="Energy-coupling factor transporter ATP-binding protein EcfA"/>
    <property type="match status" value="1"/>
</dbReference>
<dbReference type="Pfam" id="PF00005">
    <property type="entry name" value="ABC_tran"/>
    <property type="match status" value="1"/>
</dbReference>
<reference evidence="10" key="2">
    <citation type="journal article" date="2021" name="PeerJ">
        <title>Extensive microbial diversity within the chicken gut microbiome revealed by metagenomics and culture.</title>
        <authorList>
            <person name="Gilroy R."/>
            <person name="Ravi A."/>
            <person name="Getino M."/>
            <person name="Pursley I."/>
            <person name="Horton D.L."/>
            <person name="Alikhan N.F."/>
            <person name="Baker D."/>
            <person name="Gharbi K."/>
            <person name="Hall N."/>
            <person name="Watson M."/>
            <person name="Adriaenssens E.M."/>
            <person name="Foster-Nyarko E."/>
            <person name="Jarju S."/>
            <person name="Secka A."/>
            <person name="Antonio M."/>
            <person name="Oren A."/>
            <person name="Chaudhuri R.R."/>
            <person name="La Ragione R."/>
            <person name="Hildebrand F."/>
            <person name="Pallen M.J."/>
        </authorList>
    </citation>
    <scope>NUCLEOTIDE SEQUENCE</scope>
    <source>
        <strain evidence="10">CHK189-12415</strain>
    </source>
</reference>
<comment type="subcellular location">
    <subcellularLocation>
        <location evidence="1">Cell membrane</location>
        <topology evidence="1">Peripheral membrane protein</topology>
    </subcellularLocation>
</comment>
<dbReference type="InterPro" id="IPR050095">
    <property type="entry name" value="ECF_ABC_transporter_ATP-bd"/>
</dbReference>
<evidence type="ECO:0000256" key="7">
    <source>
        <dbReference type="ARBA" id="ARBA00022967"/>
    </source>
</evidence>
<dbReference type="AlphaFoldDB" id="A0A9D1J5M9"/>
<keyword evidence="6 10" id="KW-0067">ATP-binding</keyword>
<protein>
    <submittedName>
        <fullName evidence="10">ABC transporter ATP-binding protein</fullName>
    </submittedName>
</protein>
<feature type="domain" description="ABC transporter" evidence="9">
    <location>
        <begin position="2"/>
        <end position="242"/>
    </location>
</feature>
<dbReference type="InterPro" id="IPR015856">
    <property type="entry name" value="ABC_transpr_CbiO/EcfA_su"/>
</dbReference>
<evidence type="ECO:0000256" key="4">
    <source>
        <dbReference type="ARBA" id="ARBA00022475"/>
    </source>
</evidence>
<dbReference type="Gene3D" id="3.40.50.300">
    <property type="entry name" value="P-loop containing nucleotide triphosphate hydrolases"/>
    <property type="match status" value="1"/>
</dbReference>
<dbReference type="InterPro" id="IPR017871">
    <property type="entry name" value="ABC_transporter-like_CS"/>
</dbReference>
<dbReference type="CDD" id="cd03225">
    <property type="entry name" value="ABC_cobalt_CbiO_domain1"/>
    <property type="match status" value="1"/>
</dbReference>
<evidence type="ECO:0000256" key="2">
    <source>
        <dbReference type="ARBA" id="ARBA00005417"/>
    </source>
</evidence>
<dbReference type="PROSITE" id="PS00211">
    <property type="entry name" value="ABC_TRANSPORTER_1"/>
    <property type="match status" value="1"/>
</dbReference>
<accession>A0A9D1J5M9</accession>
<dbReference type="GO" id="GO:0016887">
    <property type="term" value="F:ATP hydrolysis activity"/>
    <property type="evidence" value="ECO:0007669"/>
    <property type="project" value="InterPro"/>
</dbReference>